<evidence type="ECO:0000313" key="10">
    <source>
        <dbReference type="EMBL" id="KAK9997667.1"/>
    </source>
</evidence>
<dbReference type="InterPro" id="IPR058922">
    <property type="entry name" value="WHD_DRP"/>
</dbReference>
<dbReference type="InterPro" id="IPR036388">
    <property type="entry name" value="WH-like_DNA-bd_sf"/>
</dbReference>
<dbReference type="Gene3D" id="3.40.50.300">
    <property type="entry name" value="P-loop containing nucleotide triphosphate hydrolases"/>
    <property type="match status" value="1"/>
</dbReference>
<keyword evidence="1" id="KW-0433">Leucine-rich repeat</keyword>
<dbReference type="Gene3D" id="1.10.10.10">
    <property type="entry name" value="Winged helix-like DNA-binding domain superfamily/Winged helix DNA-binding domain"/>
    <property type="match status" value="1"/>
</dbReference>
<protein>
    <submittedName>
        <fullName evidence="10">Uncharacterized protein</fullName>
    </submittedName>
</protein>
<feature type="domain" description="R13L1/DRL21-like LRR repeat region" evidence="9">
    <location>
        <begin position="712"/>
        <end position="840"/>
    </location>
</feature>
<dbReference type="GO" id="GO:0006952">
    <property type="term" value="P:defense response"/>
    <property type="evidence" value="ECO:0007669"/>
    <property type="project" value="UniProtKB-KW"/>
</dbReference>
<gene>
    <name evidence="10" type="ORF">SO802_022353</name>
</gene>
<dbReference type="GO" id="GO:0051707">
    <property type="term" value="P:response to other organism"/>
    <property type="evidence" value="ECO:0007669"/>
    <property type="project" value="UniProtKB-ARBA"/>
</dbReference>
<dbReference type="CDD" id="cd14798">
    <property type="entry name" value="RX-CC_like"/>
    <property type="match status" value="1"/>
</dbReference>
<feature type="domain" description="Disease resistance protein winged helix" evidence="8">
    <location>
        <begin position="466"/>
        <end position="539"/>
    </location>
</feature>
<evidence type="ECO:0000256" key="4">
    <source>
        <dbReference type="ARBA" id="ARBA00022821"/>
    </source>
</evidence>
<evidence type="ECO:0000256" key="1">
    <source>
        <dbReference type="ARBA" id="ARBA00022614"/>
    </source>
</evidence>
<dbReference type="Pfam" id="PF00931">
    <property type="entry name" value="NB-ARC"/>
    <property type="match status" value="1"/>
</dbReference>
<proteinExistence type="predicted"/>
<dbReference type="SUPFAM" id="SSF52058">
    <property type="entry name" value="L domain-like"/>
    <property type="match status" value="1"/>
</dbReference>
<evidence type="ECO:0000259" key="8">
    <source>
        <dbReference type="Pfam" id="PF23559"/>
    </source>
</evidence>
<feature type="domain" description="NB-ARC" evidence="6">
    <location>
        <begin position="207"/>
        <end position="379"/>
    </location>
</feature>
<dbReference type="PANTHER" id="PTHR36766:SF70">
    <property type="entry name" value="DISEASE RESISTANCE PROTEIN RGA4"/>
    <property type="match status" value="1"/>
</dbReference>
<dbReference type="Pfam" id="PF25019">
    <property type="entry name" value="LRR_R13L1-DRL21"/>
    <property type="match status" value="2"/>
</dbReference>
<dbReference type="InterPro" id="IPR056789">
    <property type="entry name" value="LRR_R13L1-DRL21"/>
</dbReference>
<evidence type="ECO:0000256" key="2">
    <source>
        <dbReference type="ARBA" id="ARBA00022737"/>
    </source>
</evidence>
<reference evidence="10 11" key="1">
    <citation type="submission" date="2024-01" db="EMBL/GenBank/DDBJ databases">
        <title>A telomere-to-telomere, gap-free genome of sweet tea (Lithocarpus litseifolius).</title>
        <authorList>
            <person name="Zhou J."/>
        </authorList>
    </citation>
    <scope>NUCLEOTIDE SEQUENCE [LARGE SCALE GENOMIC DNA]</scope>
    <source>
        <strain evidence="10">Zhou-2022a</strain>
        <tissue evidence="10">Leaf</tissue>
    </source>
</reference>
<feature type="domain" description="Disease resistance N-terminal" evidence="7">
    <location>
        <begin position="50"/>
        <end position="138"/>
    </location>
</feature>
<evidence type="ECO:0000256" key="5">
    <source>
        <dbReference type="ARBA" id="ARBA00022840"/>
    </source>
</evidence>
<dbReference type="EMBL" id="JAZDWU010000007">
    <property type="protein sequence ID" value="KAK9997667.1"/>
    <property type="molecule type" value="Genomic_DNA"/>
</dbReference>
<keyword evidence="11" id="KW-1185">Reference proteome</keyword>
<evidence type="ECO:0000313" key="11">
    <source>
        <dbReference type="Proteomes" id="UP001459277"/>
    </source>
</evidence>
<dbReference type="Gene3D" id="1.20.5.4130">
    <property type="match status" value="1"/>
</dbReference>
<dbReference type="FunFam" id="1.10.10.10:FF:000322">
    <property type="entry name" value="Probable disease resistance protein At1g63360"/>
    <property type="match status" value="1"/>
</dbReference>
<dbReference type="PANTHER" id="PTHR36766">
    <property type="entry name" value="PLANT BROAD-SPECTRUM MILDEW RESISTANCE PROTEIN RPW8"/>
    <property type="match status" value="1"/>
</dbReference>
<dbReference type="Pfam" id="PF23559">
    <property type="entry name" value="WHD_DRP"/>
    <property type="match status" value="1"/>
</dbReference>
<accession>A0AAW2CJT7</accession>
<dbReference type="Gene3D" id="1.10.8.430">
    <property type="entry name" value="Helical domain of apoptotic protease-activating factors"/>
    <property type="match status" value="1"/>
</dbReference>
<dbReference type="InterPro" id="IPR038005">
    <property type="entry name" value="RX-like_CC"/>
</dbReference>
<dbReference type="GO" id="GO:0043531">
    <property type="term" value="F:ADP binding"/>
    <property type="evidence" value="ECO:0007669"/>
    <property type="project" value="InterPro"/>
</dbReference>
<dbReference type="PRINTS" id="PR00364">
    <property type="entry name" value="DISEASERSIST"/>
</dbReference>
<dbReference type="InterPro" id="IPR041118">
    <property type="entry name" value="Rx_N"/>
</dbReference>
<keyword evidence="2" id="KW-0677">Repeat</keyword>
<keyword evidence="3" id="KW-0547">Nucleotide-binding</keyword>
<name>A0AAW2CJT7_9ROSI</name>
<dbReference type="InterPro" id="IPR042197">
    <property type="entry name" value="Apaf_helical"/>
</dbReference>
<keyword evidence="5" id="KW-0067">ATP-binding</keyword>
<dbReference type="InterPro" id="IPR032675">
    <property type="entry name" value="LRR_dom_sf"/>
</dbReference>
<dbReference type="InterPro" id="IPR027417">
    <property type="entry name" value="P-loop_NTPase"/>
</dbReference>
<evidence type="ECO:0000259" key="9">
    <source>
        <dbReference type="Pfam" id="PF25019"/>
    </source>
</evidence>
<dbReference type="Gene3D" id="3.80.10.10">
    <property type="entry name" value="Ribonuclease Inhibitor"/>
    <property type="match status" value="3"/>
</dbReference>
<evidence type="ECO:0000259" key="6">
    <source>
        <dbReference type="Pfam" id="PF00931"/>
    </source>
</evidence>
<keyword evidence="4" id="KW-0611">Plant defense</keyword>
<feature type="domain" description="R13L1/DRL21-like LRR repeat region" evidence="9">
    <location>
        <begin position="1130"/>
        <end position="1191"/>
    </location>
</feature>
<evidence type="ECO:0000259" key="7">
    <source>
        <dbReference type="Pfam" id="PF18052"/>
    </source>
</evidence>
<dbReference type="InterPro" id="IPR002182">
    <property type="entry name" value="NB-ARC"/>
</dbReference>
<dbReference type="Pfam" id="PF18052">
    <property type="entry name" value="Rx_N"/>
    <property type="match status" value="1"/>
</dbReference>
<comment type="caution">
    <text evidence="10">The sequence shown here is derived from an EMBL/GenBank/DDBJ whole genome shotgun (WGS) entry which is preliminary data.</text>
</comment>
<sequence>MAVLNSSVFTVNEFFLEVHQGLKHTWPEFQVMTLRHGKEEYMAEIVLNDVVDRLIANAFSLHASEYIGFESSFKVELENLLEKLFKIKFLLDDAQKRQSCDKSVRNWLKDLRDVAYDADNVLDEFSYESFWQEVHTQNLMVDQVRSFSFCNPDKVKTIKQLLDKIDKIVHDVVGFGLRTELVNSNPKISLDMNIDPLLDDSEVVGREYDVKKMVNILISSSNQQVISVLPIVGMAGLGKTTLAKLVYNNELIKEHFDVLAWVNVGKHFSVEGILREILKSLEEDLSVSIYDKIHQICAEKLGAINYLLILDNVQYEDLEKWGSLKGYLSKYSSSIGNNIVVTTRSDNVAEIMKTHSKHQLEKLSKDDCWSIFKKRSFTNGRISLDLDLEVIGREIAKRCGGVPLAARVVGGTMCFKFDKIKWLEIQSNKIWDFLDEDNSDIFPVLKLCFDHLPTPSLKRCFAYCAIFPKDYDMRKDEIIQYWMAEGLLESGKEANMVMEDIGNKYFTILLATSFFQNAKTDAYGNIVTCKMHDLVHDFALSISKSETLILEGDSVDNVSSIQPLFVRFDDKTTLGASFSGDGFIKLRTLILKHFNFGIMLSNFKYLRVLKLLCCGISDAIEQLIYLRLLHISAIGELPKSITKLYNLQTLRIDGHGHFEESLLEDLSNLIKLRHIYIDYFTRCHQSPKNIGRLTCLQTLPIFVVGLNEGYFIKELGPLKNLRGEINIDNLEKVKDEEEAKSAKLKEKEIFKLELFWQNYLYIEDYNYDKDEKVLEGLQPHPNLKSLRIKDYFGKKFPSWVGLSSLYHNLIQIYLNGCALCEEVPTLGQLPCLRVLEMGGMRRVKSIGSEFYSYSDGSYRNITTKLFPALRILKLDWMETLEEWNDAKELTSASEVLVFPCLEDLTIEDCPKLRYLLDSLHTCVSLQKLVVENCPDLSSLPGVPSFIRHLEILKCGFKELPSGLKFCTSLQFLKIKDCLNLKSIPESLHTCVSLQKLIVANCTNLRYLPGVPSIIRHLEIIECGIDELPSGLQFGSCLQYLKIEYCTNLKSIPDLGELFHSLINLKLSNSPNQRLKLSRREGRLKTLVIGGFIEELDAFPILRYPFIRYLNASLKKLRLHGSPTLNSLPNEIQLFTALEELRIQNFNGMEALPDWLSYLSSLQKLSLYYCKKLMYLPIHDCCNLKHLRIDDCRNLEKRCAEGSGAEWFQIAHIPKIKINGKYIEGKDSDDSDNFDSFDDSDYEEFNVLDYSEDDYLQEYSILENIQLDDNWCQGIWNQQEWSIGSRLFIVQVSKNHNGGNLKLVPMKLFHRNLRKATVLIRLLALLMIDDDSAKSTTPPRELKFRNKSATTHQQSRWCAPFLWKLNGSVLEWLSKLYLEA</sequence>
<dbReference type="Proteomes" id="UP001459277">
    <property type="component" value="Unassembled WGS sequence"/>
</dbReference>
<evidence type="ECO:0000256" key="3">
    <source>
        <dbReference type="ARBA" id="ARBA00022741"/>
    </source>
</evidence>
<dbReference type="SUPFAM" id="SSF52540">
    <property type="entry name" value="P-loop containing nucleoside triphosphate hydrolases"/>
    <property type="match status" value="1"/>
</dbReference>
<organism evidence="10 11">
    <name type="scientific">Lithocarpus litseifolius</name>
    <dbReference type="NCBI Taxonomy" id="425828"/>
    <lineage>
        <taxon>Eukaryota</taxon>
        <taxon>Viridiplantae</taxon>
        <taxon>Streptophyta</taxon>
        <taxon>Embryophyta</taxon>
        <taxon>Tracheophyta</taxon>
        <taxon>Spermatophyta</taxon>
        <taxon>Magnoliopsida</taxon>
        <taxon>eudicotyledons</taxon>
        <taxon>Gunneridae</taxon>
        <taxon>Pentapetalae</taxon>
        <taxon>rosids</taxon>
        <taxon>fabids</taxon>
        <taxon>Fagales</taxon>
        <taxon>Fagaceae</taxon>
        <taxon>Lithocarpus</taxon>
    </lineage>
</organism>
<dbReference type="GO" id="GO:0005524">
    <property type="term" value="F:ATP binding"/>
    <property type="evidence" value="ECO:0007669"/>
    <property type="project" value="UniProtKB-KW"/>
</dbReference>